<gene>
    <name evidence="2" type="ORF">PSON_ATCC_30995.1.T0570168</name>
</gene>
<feature type="domain" description="Cyclic nucleotide-binding" evidence="1">
    <location>
        <begin position="257"/>
        <end position="384"/>
    </location>
</feature>
<sequence>MFINQRRSVSLESKKHLTNSTFRTTQLSTPKQDLNIYKPFSPSKEAKLQLFRKIFNVKKPKTSTVMNFYDIDTVKPVVCQSAQLDKYDFPNWLKGRTDFIKLRKSKYFDYHLKVFSICEQDPFKRSDELKEIVANYLVKLDFFRLMPMQMLKQISGRLFAKSYEENEIICNKGDKGDCMYVIFEGIIEVVGKNKKLGPKNIIGRNALDNDQPRNATLKSIGASHLLILNRIDYVTILNNIMKAESAKQEQFIRSLQLFAHFSEEKLKKFCNALQGKYLTPNENLYSAGDLVDHLYIVKHGVLAKTVVMDLEDQNRWPINQKKWMSQTITRTLSFNIEYKAGQLVGYYDILDSEFDSDRKRNETIDAKTDCFLLFISKSQFFHVFQSTDLQYFHNYHVQNNPMTFEQLVNSTRQKESEQKQKVQIVTDAIYSHLRQYSFDYNTLKIKEKKYDQVKQNQENASKEFNSQYKIIRRDKHQKILTSQYE</sequence>
<comment type="caution">
    <text evidence="2">The sequence shown here is derived from an EMBL/GenBank/DDBJ whole genome shotgun (WGS) entry which is preliminary data.</text>
</comment>
<dbReference type="PANTHER" id="PTHR23011:SF28">
    <property type="entry name" value="CYCLIC NUCLEOTIDE-BINDING DOMAIN CONTAINING PROTEIN"/>
    <property type="match status" value="1"/>
</dbReference>
<dbReference type="PANTHER" id="PTHR23011">
    <property type="entry name" value="CYCLIC NUCLEOTIDE-BINDING DOMAIN CONTAINING PROTEIN"/>
    <property type="match status" value="1"/>
</dbReference>
<evidence type="ECO:0000313" key="3">
    <source>
        <dbReference type="Proteomes" id="UP000692954"/>
    </source>
</evidence>
<accession>A0A8S1NIX6</accession>
<evidence type="ECO:0000259" key="1">
    <source>
        <dbReference type="PROSITE" id="PS50042"/>
    </source>
</evidence>
<dbReference type="Proteomes" id="UP000692954">
    <property type="component" value="Unassembled WGS sequence"/>
</dbReference>
<dbReference type="SMART" id="SM00100">
    <property type="entry name" value="cNMP"/>
    <property type="match status" value="2"/>
</dbReference>
<dbReference type="AlphaFoldDB" id="A0A8S1NIX6"/>
<evidence type="ECO:0000313" key="2">
    <source>
        <dbReference type="EMBL" id="CAD8091269.1"/>
    </source>
</evidence>
<dbReference type="OrthoDB" id="284133at2759"/>
<dbReference type="InterPro" id="IPR018488">
    <property type="entry name" value="cNMP-bd_CS"/>
</dbReference>
<name>A0A8S1NIX6_9CILI</name>
<proteinExistence type="predicted"/>
<dbReference type="Pfam" id="PF00027">
    <property type="entry name" value="cNMP_binding"/>
    <property type="match status" value="1"/>
</dbReference>
<protein>
    <recommendedName>
        <fullName evidence="1">Cyclic nucleotide-binding domain-containing protein</fullName>
    </recommendedName>
</protein>
<dbReference type="InterPro" id="IPR000595">
    <property type="entry name" value="cNMP-bd_dom"/>
</dbReference>
<dbReference type="PROSITE" id="PS00888">
    <property type="entry name" value="CNMP_BINDING_1"/>
    <property type="match status" value="1"/>
</dbReference>
<dbReference type="CDD" id="cd00038">
    <property type="entry name" value="CAP_ED"/>
    <property type="match status" value="2"/>
</dbReference>
<dbReference type="PROSITE" id="PS50042">
    <property type="entry name" value="CNMP_BINDING_3"/>
    <property type="match status" value="2"/>
</dbReference>
<organism evidence="2 3">
    <name type="scientific">Paramecium sonneborni</name>
    <dbReference type="NCBI Taxonomy" id="65129"/>
    <lineage>
        <taxon>Eukaryota</taxon>
        <taxon>Sar</taxon>
        <taxon>Alveolata</taxon>
        <taxon>Ciliophora</taxon>
        <taxon>Intramacronucleata</taxon>
        <taxon>Oligohymenophorea</taxon>
        <taxon>Peniculida</taxon>
        <taxon>Parameciidae</taxon>
        <taxon>Paramecium</taxon>
    </lineage>
</organism>
<feature type="domain" description="Cyclic nucleotide-binding" evidence="1">
    <location>
        <begin position="142"/>
        <end position="254"/>
    </location>
</feature>
<reference evidence="2" key="1">
    <citation type="submission" date="2021-01" db="EMBL/GenBank/DDBJ databases">
        <authorList>
            <consortium name="Genoscope - CEA"/>
            <person name="William W."/>
        </authorList>
    </citation>
    <scope>NUCLEOTIDE SEQUENCE</scope>
</reference>
<keyword evidence="3" id="KW-1185">Reference proteome</keyword>
<dbReference type="EMBL" id="CAJJDN010000057">
    <property type="protein sequence ID" value="CAD8091269.1"/>
    <property type="molecule type" value="Genomic_DNA"/>
</dbReference>